<reference evidence="1 2" key="2">
    <citation type="journal article" date="2022" name="Mol. Ecol. Resour.">
        <title>The genomes of chicory, endive, great burdock and yacon provide insights into Asteraceae paleo-polyploidization history and plant inulin production.</title>
        <authorList>
            <person name="Fan W."/>
            <person name="Wang S."/>
            <person name="Wang H."/>
            <person name="Wang A."/>
            <person name="Jiang F."/>
            <person name="Liu H."/>
            <person name="Zhao H."/>
            <person name="Xu D."/>
            <person name="Zhang Y."/>
        </authorList>
    </citation>
    <scope>NUCLEOTIDE SEQUENCE [LARGE SCALE GENOMIC DNA]</scope>
    <source>
        <strain evidence="2">cv. Punajuju</strain>
        <tissue evidence="1">Leaves</tissue>
    </source>
</reference>
<proteinExistence type="predicted"/>
<evidence type="ECO:0000313" key="1">
    <source>
        <dbReference type="EMBL" id="KAI3768703.1"/>
    </source>
</evidence>
<organism evidence="1 2">
    <name type="scientific">Cichorium intybus</name>
    <name type="common">Chicory</name>
    <dbReference type="NCBI Taxonomy" id="13427"/>
    <lineage>
        <taxon>Eukaryota</taxon>
        <taxon>Viridiplantae</taxon>
        <taxon>Streptophyta</taxon>
        <taxon>Embryophyta</taxon>
        <taxon>Tracheophyta</taxon>
        <taxon>Spermatophyta</taxon>
        <taxon>Magnoliopsida</taxon>
        <taxon>eudicotyledons</taxon>
        <taxon>Gunneridae</taxon>
        <taxon>Pentapetalae</taxon>
        <taxon>asterids</taxon>
        <taxon>campanulids</taxon>
        <taxon>Asterales</taxon>
        <taxon>Asteraceae</taxon>
        <taxon>Cichorioideae</taxon>
        <taxon>Cichorieae</taxon>
        <taxon>Cichoriinae</taxon>
        <taxon>Cichorium</taxon>
    </lineage>
</organism>
<comment type="caution">
    <text evidence="1">The sequence shown here is derived from an EMBL/GenBank/DDBJ whole genome shotgun (WGS) entry which is preliminary data.</text>
</comment>
<dbReference type="Proteomes" id="UP001055811">
    <property type="component" value="Linkage Group LG03"/>
</dbReference>
<protein>
    <submittedName>
        <fullName evidence="1">Uncharacterized protein</fullName>
    </submittedName>
</protein>
<sequence>MATEGENHLHAFTIINLVNSRYFVWLHSDIRLMAHKIDVQLPVQFEDFYVLSFGEITASPSYYAVDHIWPIGYKSCWHDKVTGSLFTCQVSDNGYGGPVFTIRRSSCSKLPIPCGSTVLCRADVDEHDSVVTKLPEINPGSSSIEDPIGDLCFEGPSPSLTWNVMLEKIRNVYEEMIKRDCGVRCYCGHATDLNFFSSVRQVSVDLEKYLRSRNHVNVPGVIQGEKEACEYLELLMDFLRGYGFGLDFEFVQEFIEKLPEAGECSGYVLCKDRLLDSSLAISNNKIKIKEVEPFPVGSLISSRLSSHAVGDFLQVHEFLSRFKEVLEVEEDCLSYEDLENELLSSWPVTYEIGGRAFLETLEMNLTKSKVDKLTTVHMALLPKLVSKLLRKIGRAFNIGSDAKDTEKNKGKKVKLEMFPINQLTWPEVVRRYILACLLMGGEINSLDNAVGNNIKLIRCLQGDDGVFSGLPAGVAGADVDAQFLGRAVEKVFGKLQRERRLLSTGTKADNSERYGLDTDFSIPEWAKVLDPVRKLPTNVGSRIRNCVREALKKNPPEWALKLLEASIAKDFYKGNASGPTKRAVIDVLKKVSDGQQQSLPPGRVEIKSSKILSDTVMKKCRVILRQVAGCDTNRVVSDLVGRNFNCDENDLKIVFGTVSRRPLDLRTIDLRLVHGTYGGSHEAFLEDVREVWSNLRRTYMNRPSVMKLVDEMSSEFKLQYEKEVVSLFKRFYEDNMNRKAIVEIEKELEEILNSSEIPKVPWETGICKVCGQNRDDTNVLLCDTEGCNAEYHRYCLTPPLSEIPEGDWFCPTCLPPNQDNQPPQPLQNILQFLNQNSQETTQFLDIVTALKEKEYWELDADKKTFLLKFLCDEILKTGFIRTYLKEPIPINNNFVTNHDPTKELSEVCLRKEFLGTDSDNRFYWGFPKNTTHHGVVVNEGKNGNSGAWFLFQSDEQITELIDYLKRNDPTREELRNSISEWRKSTLEYGQTNPAEGETVFFHNSLATNASELLDAKYNTDLDSKKKPKRKNMAKWERCECLEPVLPCRYHCLNCHETFFTNVEFEQHKNCVFGLGLVMQPVEPTGLGSGVVSPDQVTFGVPESSLKPIVGWGCDVLRQLKINLLDIEAALPDGAKRGSRATSEWRSTWCSFVKSANTIFEMVEATMVLETMIKTEYIKNTWWWYWSSAAAAAKTSTISALALRIYTLDAAIDYQKTTTTTAAAASSGQKQSRKRKHTGDEVKEGRKKKPKKQEMKEQMQNIT</sequence>
<accession>A0ACB9FCQ3</accession>
<name>A0ACB9FCQ3_CICIN</name>
<gene>
    <name evidence="1" type="ORF">L2E82_19533</name>
</gene>
<keyword evidence="2" id="KW-1185">Reference proteome</keyword>
<dbReference type="EMBL" id="CM042011">
    <property type="protein sequence ID" value="KAI3768703.1"/>
    <property type="molecule type" value="Genomic_DNA"/>
</dbReference>
<evidence type="ECO:0000313" key="2">
    <source>
        <dbReference type="Proteomes" id="UP001055811"/>
    </source>
</evidence>
<reference evidence="2" key="1">
    <citation type="journal article" date="2022" name="Mol. Ecol. Resour.">
        <title>The genomes of chicory, endive, great burdock and yacon provide insights into Asteraceae palaeo-polyploidization history and plant inulin production.</title>
        <authorList>
            <person name="Fan W."/>
            <person name="Wang S."/>
            <person name="Wang H."/>
            <person name="Wang A."/>
            <person name="Jiang F."/>
            <person name="Liu H."/>
            <person name="Zhao H."/>
            <person name="Xu D."/>
            <person name="Zhang Y."/>
        </authorList>
    </citation>
    <scope>NUCLEOTIDE SEQUENCE [LARGE SCALE GENOMIC DNA]</scope>
    <source>
        <strain evidence="2">cv. Punajuju</strain>
    </source>
</reference>